<dbReference type="PANTHER" id="PTHR33375">
    <property type="entry name" value="CHROMOSOME-PARTITIONING PROTEIN PARB-RELATED"/>
    <property type="match status" value="1"/>
</dbReference>
<sequence length="688" mass="75357">MAEHPAWPIPGVTTVSAKQKQQAVVDLIVGSRPATTVPFSSLIDSPYNVRRGEPQNIEGMAQSIESAGGIMQNLIVHEVKAKRGNKVNYGVCAGRRRKAGYGLLVERGKASANGPINVVIVTDAEARLMSMMENTAREDMHLADVCEGIRDLHADGRTLEHIAEVFSVSVLTVQRRLKLAHLSPMLFAAFRKDEIQLGQLQALALCPDQAEQERIWAEVQDGPEWMRTPAKLREIITRAEVSSEHALARFVGIEAYEAAGGEVRRDLFSDTGSGYLASPDILNSLVRAKLDEAADALRAEGWSWVETDLKANYETVYACTRLSAQRRALSADEQAERDALEARVTRASEALDAAYDSDDESIDADALEAEFQAAEEARDAFDAQCKGWTPEQKAVSGVYLAVAQNGGMLTEFGLVKRADMKAAGQALGAQAPGALQRAAQAPEQVKPLHSESLCARLTAHRTAIVRLELSRRPEIALVTLLARLVPDVLPGHFGRGTRGMLSIESESSSEKLVRLADDMADSPAWIAYDERTEFWRNRISNEANGDLFGWLMAQPGDTLRDLFAFCVAATVDGVSHGDSPHVVNRLADVLNVDYRTYWKATGASYFQHVSKARILDVVKEATTKETAASLEKLKKAELVGAAERAVSETGWLPEVLRNREQPVIWQGDDDEEEEESEADEVTADEVDE</sequence>
<dbReference type="PANTHER" id="PTHR33375:SF7">
    <property type="entry name" value="CHROMOSOME 2-PARTITIONING PROTEIN PARB-RELATED"/>
    <property type="match status" value="1"/>
</dbReference>
<feature type="region of interest" description="Disordered" evidence="2">
    <location>
        <begin position="661"/>
        <end position="688"/>
    </location>
</feature>
<dbReference type="SUPFAM" id="SSF109709">
    <property type="entry name" value="KorB DNA-binding domain-like"/>
    <property type="match status" value="1"/>
</dbReference>
<keyword evidence="1" id="KW-0175">Coiled coil</keyword>
<evidence type="ECO:0000313" key="5">
    <source>
        <dbReference type="Proteomes" id="UP000298234"/>
    </source>
</evidence>
<feature type="compositionally biased region" description="Acidic residues" evidence="2">
    <location>
        <begin position="667"/>
        <end position="688"/>
    </location>
</feature>
<evidence type="ECO:0000259" key="3">
    <source>
        <dbReference type="SMART" id="SM00470"/>
    </source>
</evidence>
<dbReference type="Proteomes" id="UP000298234">
    <property type="component" value="Unassembled WGS sequence"/>
</dbReference>
<dbReference type="GO" id="GO:0005694">
    <property type="term" value="C:chromosome"/>
    <property type="evidence" value="ECO:0007669"/>
    <property type="project" value="TreeGrafter"/>
</dbReference>
<dbReference type="EMBL" id="SNSQ01000097">
    <property type="protein sequence ID" value="TEU32585.1"/>
    <property type="molecule type" value="Genomic_DNA"/>
</dbReference>
<dbReference type="Pfam" id="PF02195">
    <property type="entry name" value="ParB_N"/>
    <property type="match status" value="1"/>
</dbReference>
<feature type="coiled-coil region" evidence="1">
    <location>
        <begin position="330"/>
        <end position="384"/>
    </location>
</feature>
<dbReference type="InterPro" id="IPR003115">
    <property type="entry name" value="ParB_N"/>
</dbReference>
<gene>
    <name evidence="4" type="ORF">E3D37_42630</name>
</gene>
<dbReference type="SMART" id="SM00470">
    <property type="entry name" value="ParB"/>
    <property type="match status" value="1"/>
</dbReference>
<evidence type="ECO:0000256" key="2">
    <source>
        <dbReference type="SAM" id="MobiDB-lite"/>
    </source>
</evidence>
<dbReference type="AlphaFoldDB" id="A0AAX2RAB3"/>
<dbReference type="InterPro" id="IPR036086">
    <property type="entry name" value="ParB/Sulfiredoxin_sf"/>
</dbReference>
<feature type="domain" description="ParB-like N-terminal" evidence="3">
    <location>
        <begin position="35"/>
        <end position="135"/>
    </location>
</feature>
<dbReference type="CDD" id="cd16406">
    <property type="entry name" value="ParB_N_like"/>
    <property type="match status" value="1"/>
</dbReference>
<evidence type="ECO:0000313" key="4">
    <source>
        <dbReference type="EMBL" id="TEU32585.1"/>
    </source>
</evidence>
<comment type="caution">
    <text evidence="4">The sequence shown here is derived from an EMBL/GenBank/DDBJ whole genome shotgun (WGS) entry which is preliminary data.</text>
</comment>
<organism evidence="4 5">
    <name type="scientific">Burkholderia cepacia</name>
    <name type="common">Pseudomonas cepacia</name>
    <dbReference type="NCBI Taxonomy" id="292"/>
    <lineage>
        <taxon>Bacteria</taxon>
        <taxon>Pseudomonadati</taxon>
        <taxon>Pseudomonadota</taxon>
        <taxon>Betaproteobacteria</taxon>
        <taxon>Burkholderiales</taxon>
        <taxon>Burkholderiaceae</taxon>
        <taxon>Burkholderia</taxon>
        <taxon>Burkholderia cepacia complex</taxon>
    </lineage>
</organism>
<dbReference type="Gene3D" id="1.10.10.2830">
    <property type="match status" value="1"/>
</dbReference>
<protein>
    <submittedName>
        <fullName evidence="4">Chromosome partitioning protein ParB</fullName>
    </submittedName>
</protein>
<proteinExistence type="predicted"/>
<evidence type="ECO:0000256" key="1">
    <source>
        <dbReference type="SAM" id="Coils"/>
    </source>
</evidence>
<reference evidence="4 5" key="1">
    <citation type="submission" date="2019-03" db="EMBL/GenBank/DDBJ databases">
        <title>Burkholderia cepacia outbreak.</title>
        <authorList>
            <person name="Farzana R."/>
            <person name="Walsh T.R."/>
        </authorList>
    </citation>
    <scope>NUCLEOTIDE SEQUENCE [LARGE SCALE GENOMIC DNA]</scope>
    <source>
        <strain evidence="5">d13</strain>
    </source>
</reference>
<dbReference type="GO" id="GO:0007059">
    <property type="term" value="P:chromosome segregation"/>
    <property type="evidence" value="ECO:0007669"/>
    <property type="project" value="TreeGrafter"/>
</dbReference>
<dbReference type="InterPro" id="IPR050336">
    <property type="entry name" value="Chromosome_partition/occlusion"/>
</dbReference>
<dbReference type="SUPFAM" id="SSF110849">
    <property type="entry name" value="ParB/Sulfiredoxin"/>
    <property type="match status" value="1"/>
</dbReference>
<name>A0AAX2RAB3_BURCE</name>
<accession>A0AAX2RAB3</accession>